<dbReference type="PANTHER" id="PTHR43190">
    <property type="entry name" value="N-ACETYL-D-GLUCOSAMINE KINASE"/>
    <property type="match status" value="1"/>
</dbReference>
<feature type="domain" description="ATPase BadF/BadG/BcrA/BcrD type" evidence="1">
    <location>
        <begin position="7"/>
        <end position="304"/>
    </location>
</feature>
<protein>
    <submittedName>
        <fullName evidence="2">N-acetylglucosamine kinase-like BadF-type ATPase</fullName>
    </submittedName>
</protein>
<dbReference type="CDD" id="cd24007">
    <property type="entry name" value="ASKHA_NBD_eukNAGK-like"/>
    <property type="match status" value="1"/>
</dbReference>
<dbReference type="RefSeq" id="WP_183340519.1">
    <property type="nucleotide sequence ID" value="NZ_JACHZG010000001.1"/>
</dbReference>
<dbReference type="PANTHER" id="PTHR43190:SF3">
    <property type="entry name" value="N-ACETYL-D-GLUCOSAMINE KINASE"/>
    <property type="match status" value="1"/>
</dbReference>
<dbReference type="InterPro" id="IPR052519">
    <property type="entry name" value="Euk-type_GlcNAc_Kinase"/>
</dbReference>
<reference evidence="2 3" key="1">
    <citation type="submission" date="2020-08" db="EMBL/GenBank/DDBJ databases">
        <title>Sequencing the genomes of 1000 actinobacteria strains.</title>
        <authorList>
            <person name="Klenk H.-P."/>
        </authorList>
    </citation>
    <scope>NUCLEOTIDE SEQUENCE [LARGE SCALE GENOMIC DNA]</scope>
    <source>
        <strain evidence="2 3">DSM 11053</strain>
    </source>
</reference>
<dbReference type="Pfam" id="PF01869">
    <property type="entry name" value="BcrAD_BadFG"/>
    <property type="match status" value="1"/>
</dbReference>
<keyword evidence="2" id="KW-0808">Transferase</keyword>
<dbReference type="GO" id="GO:0016301">
    <property type="term" value="F:kinase activity"/>
    <property type="evidence" value="ECO:0007669"/>
    <property type="project" value="UniProtKB-KW"/>
</dbReference>
<keyword evidence="3" id="KW-1185">Reference proteome</keyword>
<dbReference type="InterPro" id="IPR002731">
    <property type="entry name" value="ATPase_BadF"/>
</dbReference>
<dbReference type="EMBL" id="JACHZG010000001">
    <property type="protein sequence ID" value="MBB3328573.1"/>
    <property type="molecule type" value="Genomic_DNA"/>
</dbReference>
<name>A0A7W5JYC2_9ACTN</name>
<organism evidence="2 3">
    <name type="scientific">Microlunatus antarcticus</name>
    <dbReference type="NCBI Taxonomy" id="53388"/>
    <lineage>
        <taxon>Bacteria</taxon>
        <taxon>Bacillati</taxon>
        <taxon>Actinomycetota</taxon>
        <taxon>Actinomycetes</taxon>
        <taxon>Propionibacteriales</taxon>
        <taxon>Propionibacteriaceae</taxon>
        <taxon>Microlunatus</taxon>
    </lineage>
</organism>
<dbReference type="SUPFAM" id="SSF53067">
    <property type="entry name" value="Actin-like ATPase domain"/>
    <property type="match status" value="2"/>
</dbReference>
<dbReference type="AlphaFoldDB" id="A0A7W5JYC2"/>
<evidence type="ECO:0000313" key="3">
    <source>
        <dbReference type="Proteomes" id="UP000565572"/>
    </source>
</evidence>
<gene>
    <name evidence="2" type="ORF">FHX39_003517</name>
</gene>
<sequence length="334" mass="34988">MSEALFLGVDGGGTKTALCLVTPDGRVAAHRIAGSVYYAGQSVDLVADVLTPAVAALCADAGVTPASVTHAFFALPGYGESSTDRPLLDAAPLRVLGHDRYSCDNDMVAGWAGSLGALDGINVISGTGSMTYGERQGRRVRVGGWGALFGDEGSAHWIAVRGLNAFSRMSDGRLPPGPLLEVLLEHLRLPSDLDLVDVVLLRWRSDRARVAGLCRQVVEAADAGDEVAAAILDEAAHELALLVSRTRAQLGFTVDDAVRVSWSGGTFAADRIREGFSRALLAQHPNDDLREPLLPPVIGAALYAARLAGRPLDTPAFSRLTAATRTLPTASSTA</sequence>
<evidence type="ECO:0000313" key="2">
    <source>
        <dbReference type="EMBL" id="MBB3328573.1"/>
    </source>
</evidence>
<evidence type="ECO:0000259" key="1">
    <source>
        <dbReference type="Pfam" id="PF01869"/>
    </source>
</evidence>
<dbReference type="Gene3D" id="3.30.420.40">
    <property type="match status" value="2"/>
</dbReference>
<dbReference type="InterPro" id="IPR043129">
    <property type="entry name" value="ATPase_NBD"/>
</dbReference>
<proteinExistence type="predicted"/>
<keyword evidence="2" id="KW-0418">Kinase</keyword>
<accession>A0A7W5JYC2</accession>
<comment type="caution">
    <text evidence="2">The sequence shown here is derived from an EMBL/GenBank/DDBJ whole genome shotgun (WGS) entry which is preliminary data.</text>
</comment>
<dbReference type="Proteomes" id="UP000565572">
    <property type="component" value="Unassembled WGS sequence"/>
</dbReference>